<protein>
    <submittedName>
        <fullName evidence="3">Uncharacterized protein</fullName>
    </submittedName>
</protein>
<reference evidence="3 4" key="1">
    <citation type="submission" date="2023-04" db="EMBL/GenBank/DDBJ databases">
        <title>Genome Encyclopedia of Bacteria and Archaea VI: Functional Genomics of Type Strains.</title>
        <authorList>
            <person name="Whitman W."/>
        </authorList>
    </citation>
    <scope>NUCLEOTIDE SEQUENCE [LARGE SCALE GENOMIC DNA]</scope>
    <source>
        <strain evidence="3 4">SG_E_30_P1</strain>
    </source>
</reference>
<dbReference type="RefSeq" id="WP_322134658.1">
    <property type="nucleotide sequence ID" value="NZ_CP085036.1"/>
</dbReference>
<feature type="transmembrane region" description="Helical" evidence="1">
    <location>
        <begin position="517"/>
        <end position="538"/>
    </location>
</feature>
<sequence>MVGARIIRGAAVLLLALGVSAVGLPATTAHAAEGDPVPLAVIVPIVAPASETGLIDAERLEEYTSVGGELSRQLDAAIGRPVTLAIDPRVLVSIRVLGTSAPASATQWLDRLRGAVNESFLLTYADSDVTLGTQSGSPVVLEPQNFDFAIDSALFGPANPSPTGTPTPEPTDAPTPALPTTAELLAWDSDFPGLIWPRAGTVAASDLAAFTASGYNTAMLSSGQVARPEATGPSVLVGDLPAIVTDDAVSAALATAANTSTPAGLQPAISSLDAAIAAAGSPSTGPVSVVASFERSVPRAGTNTSSTLAALQSAASVRLVPLSVALEGEPRQADLIEGAQDAERLAEGERLLLAEGAEARFATIVEDSTSVTAPRRLRVLALMSNAWITNTPEWSDAVLNYLSSSEDLRAAVGIVTTSPFTLVADNGALPIPVSNSLSVPVRVFLTVRPLTAQLAVSESLVEVVIEPNAQGLARVPVQAISNGSVQVVMTLSSASGAQIGQPATTEINVQAGWETPIVIVIAVIVVLVFAGGIVRNIVRRRRGHTSTDETATDD</sequence>
<keyword evidence="4" id="KW-1185">Reference proteome</keyword>
<evidence type="ECO:0000256" key="2">
    <source>
        <dbReference type="SAM" id="SignalP"/>
    </source>
</evidence>
<evidence type="ECO:0000256" key="1">
    <source>
        <dbReference type="SAM" id="Phobius"/>
    </source>
</evidence>
<accession>A0ABT6KQW7</accession>
<proteinExistence type="predicted"/>
<dbReference type="InterPro" id="IPR046112">
    <property type="entry name" value="DUF6049"/>
</dbReference>
<dbReference type="Pfam" id="PF19516">
    <property type="entry name" value="DUF6049"/>
    <property type="match status" value="1"/>
</dbReference>
<organism evidence="3 4">
    <name type="scientific">Antiquaquibacter oligotrophicus</name>
    <dbReference type="NCBI Taxonomy" id="2880260"/>
    <lineage>
        <taxon>Bacteria</taxon>
        <taxon>Bacillati</taxon>
        <taxon>Actinomycetota</taxon>
        <taxon>Actinomycetes</taxon>
        <taxon>Micrococcales</taxon>
        <taxon>Microbacteriaceae</taxon>
        <taxon>Antiquaquibacter</taxon>
    </lineage>
</organism>
<dbReference type="Proteomes" id="UP001160142">
    <property type="component" value="Unassembled WGS sequence"/>
</dbReference>
<feature type="signal peptide" evidence="2">
    <location>
        <begin position="1"/>
        <end position="31"/>
    </location>
</feature>
<feature type="chain" id="PRO_5047216811" evidence="2">
    <location>
        <begin position="32"/>
        <end position="554"/>
    </location>
</feature>
<keyword evidence="2" id="KW-0732">Signal</keyword>
<evidence type="ECO:0000313" key="3">
    <source>
        <dbReference type="EMBL" id="MDH6182377.1"/>
    </source>
</evidence>
<evidence type="ECO:0000313" key="4">
    <source>
        <dbReference type="Proteomes" id="UP001160142"/>
    </source>
</evidence>
<comment type="caution">
    <text evidence="3">The sequence shown here is derived from an EMBL/GenBank/DDBJ whole genome shotgun (WGS) entry which is preliminary data.</text>
</comment>
<keyword evidence="1" id="KW-0812">Transmembrane</keyword>
<keyword evidence="1" id="KW-1133">Transmembrane helix</keyword>
<keyword evidence="1" id="KW-0472">Membrane</keyword>
<name>A0ABT6KQW7_9MICO</name>
<gene>
    <name evidence="3" type="ORF">M2152_002559</name>
</gene>
<dbReference type="EMBL" id="JARXVQ010000001">
    <property type="protein sequence ID" value="MDH6182377.1"/>
    <property type="molecule type" value="Genomic_DNA"/>
</dbReference>